<dbReference type="NCBIfam" id="TIGR00419">
    <property type="entry name" value="tim"/>
    <property type="match status" value="1"/>
</dbReference>
<evidence type="ECO:0000313" key="9">
    <source>
        <dbReference type="Proteomes" id="UP000034855"/>
    </source>
</evidence>
<evidence type="ECO:0000256" key="6">
    <source>
        <dbReference type="HAMAP-Rule" id="MF_00147"/>
    </source>
</evidence>
<proteinExistence type="inferred from homology"/>
<dbReference type="InterPro" id="IPR013785">
    <property type="entry name" value="Aldolase_TIM"/>
</dbReference>
<reference evidence="8 9" key="1">
    <citation type="journal article" date="2015" name="Nature">
        <title>rRNA introns, odd ribosomes, and small enigmatic genomes across a large radiation of phyla.</title>
        <authorList>
            <person name="Brown C.T."/>
            <person name="Hug L.A."/>
            <person name="Thomas B.C."/>
            <person name="Sharon I."/>
            <person name="Castelle C.J."/>
            <person name="Singh A."/>
            <person name="Wilkins M.J."/>
            <person name="Williams K.H."/>
            <person name="Banfield J.F."/>
        </authorList>
    </citation>
    <scope>NUCLEOTIDE SEQUENCE [LARGE SCALE GENOMIC DNA]</scope>
</reference>
<accession>A0A0G0Q593</accession>
<evidence type="ECO:0000256" key="2">
    <source>
        <dbReference type="ARBA" id="ARBA00022432"/>
    </source>
</evidence>
<evidence type="ECO:0000256" key="1">
    <source>
        <dbReference type="ARBA" id="ARBA00007422"/>
    </source>
</evidence>
<dbReference type="EC" id="5.3.1.1" evidence="6 7"/>
<feature type="binding site" evidence="6">
    <location>
        <position position="211"/>
    </location>
    <ligand>
        <name>substrate</name>
    </ligand>
</feature>
<dbReference type="UniPathway" id="UPA00109">
    <property type="reaction ID" value="UER00189"/>
</dbReference>
<comment type="catalytic activity">
    <reaction evidence="6 7">
        <text>D-glyceraldehyde 3-phosphate = dihydroxyacetone phosphate</text>
        <dbReference type="Rhea" id="RHEA:18585"/>
        <dbReference type="ChEBI" id="CHEBI:57642"/>
        <dbReference type="ChEBI" id="CHEBI:59776"/>
        <dbReference type="EC" id="5.3.1.1"/>
    </reaction>
</comment>
<dbReference type="InterPro" id="IPR000652">
    <property type="entry name" value="Triosephosphate_isomerase"/>
</dbReference>
<comment type="pathway">
    <text evidence="6 7">Carbohydrate biosynthesis; gluconeogenesis.</text>
</comment>
<feature type="active site" description="Proton acceptor" evidence="6">
    <location>
        <position position="169"/>
    </location>
</feature>
<comment type="caution">
    <text evidence="6">Lacks conserved residue(s) required for the propagation of feature annotation.</text>
</comment>
<evidence type="ECO:0000256" key="5">
    <source>
        <dbReference type="ARBA" id="ARBA00023235"/>
    </source>
</evidence>
<dbReference type="HAMAP" id="MF_00147_B">
    <property type="entry name" value="TIM_B"/>
    <property type="match status" value="1"/>
</dbReference>
<dbReference type="UniPathway" id="UPA00138"/>
<comment type="subunit">
    <text evidence="6 7">Homodimer.</text>
</comment>
<dbReference type="InterPro" id="IPR035990">
    <property type="entry name" value="TIM_sf"/>
</dbReference>
<keyword evidence="5 6" id="KW-0413">Isomerase</keyword>
<dbReference type="EMBL" id="LBXR01000001">
    <property type="protein sequence ID" value="KKR35534.1"/>
    <property type="molecule type" value="Genomic_DNA"/>
</dbReference>
<dbReference type="GO" id="GO:0005829">
    <property type="term" value="C:cytosol"/>
    <property type="evidence" value="ECO:0007669"/>
    <property type="project" value="TreeGrafter"/>
</dbReference>
<sequence length="249" mass="27564">MSKKMYLFANWKMYLDYDESNILANAIADKAKGVPKSVKMAIFPSALALYPVGQVLRDAGISVGAQNTYWLDKGGYTGEVSAVMYKEAGCEYALVGHSERRHLFHESNHEVRQKVEAALFAGLTPVICVGETEEERKDGKTEEATEIQIRAAFHNILWPKDRELIVAYEPVWAIGTGDNCYPPEAERMHELIKKQVIALTGVSPVVLYGGSVKPENIAEYLKNPSINGVLVGNASTNLEGWMSIISNIR</sequence>
<dbReference type="Gene3D" id="3.20.20.70">
    <property type="entry name" value="Aldolase class I"/>
    <property type="match status" value="1"/>
</dbReference>
<feature type="binding site" evidence="6">
    <location>
        <begin position="10"/>
        <end position="12"/>
    </location>
    <ligand>
        <name>substrate</name>
    </ligand>
</feature>
<dbReference type="AlphaFoldDB" id="A0A0G0Q593"/>
<dbReference type="Pfam" id="PF00121">
    <property type="entry name" value="TIM"/>
    <property type="match status" value="1"/>
</dbReference>
<comment type="caution">
    <text evidence="8">The sequence shown here is derived from an EMBL/GenBank/DDBJ whole genome shotgun (WGS) entry which is preliminary data.</text>
</comment>
<dbReference type="Proteomes" id="UP000034855">
    <property type="component" value="Unassembled WGS sequence"/>
</dbReference>
<keyword evidence="4 6" id="KW-0324">Glycolysis</keyword>
<dbReference type="PANTHER" id="PTHR21139:SF42">
    <property type="entry name" value="TRIOSEPHOSPHATE ISOMERASE"/>
    <property type="match status" value="1"/>
</dbReference>
<dbReference type="GO" id="GO:0006096">
    <property type="term" value="P:glycolytic process"/>
    <property type="evidence" value="ECO:0007669"/>
    <property type="project" value="UniProtKB-UniRule"/>
</dbReference>
<name>A0A0G0Q593_9BACT</name>
<comment type="function">
    <text evidence="6">Involved in the gluconeogenesis. Catalyzes stereospecifically the conversion of dihydroxyacetone phosphate (DHAP) to D-glyceraldehyde-3-phosphate (G3P).</text>
</comment>
<evidence type="ECO:0000256" key="3">
    <source>
        <dbReference type="ARBA" id="ARBA00022490"/>
    </source>
</evidence>
<protein>
    <recommendedName>
        <fullName evidence="6 7">Triosephosphate isomerase</fullName>
        <shortName evidence="6">TIM</shortName>
        <shortName evidence="6">TPI</shortName>
        <ecNumber evidence="6 7">5.3.1.1</ecNumber>
    </recommendedName>
    <alternativeName>
        <fullName evidence="6">Triose-phosphate isomerase</fullName>
    </alternativeName>
</protein>
<dbReference type="STRING" id="1619037.UT67_C0001G0039"/>
<evidence type="ECO:0000313" key="8">
    <source>
        <dbReference type="EMBL" id="KKR35534.1"/>
    </source>
</evidence>
<dbReference type="GO" id="GO:0019563">
    <property type="term" value="P:glycerol catabolic process"/>
    <property type="evidence" value="ECO:0007669"/>
    <property type="project" value="TreeGrafter"/>
</dbReference>
<dbReference type="CDD" id="cd00311">
    <property type="entry name" value="TIM"/>
    <property type="match status" value="1"/>
</dbReference>
<feature type="binding site" evidence="6">
    <location>
        <position position="175"/>
    </location>
    <ligand>
        <name>substrate</name>
    </ligand>
</feature>
<dbReference type="GO" id="GO:0046166">
    <property type="term" value="P:glyceraldehyde-3-phosphate biosynthetic process"/>
    <property type="evidence" value="ECO:0007669"/>
    <property type="project" value="TreeGrafter"/>
</dbReference>
<dbReference type="GO" id="GO:0006094">
    <property type="term" value="P:gluconeogenesis"/>
    <property type="evidence" value="ECO:0007669"/>
    <property type="project" value="UniProtKB-UniRule"/>
</dbReference>
<keyword evidence="2 6" id="KW-0312">Gluconeogenesis</keyword>
<dbReference type="PANTHER" id="PTHR21139">
    <property type="entry name" value="TRIOSEPHOSPHATE ISOMERASE"/>
    <property type="match status" value="1"/>
</dbReference>
<dbReference type="InterPro" id="IPR022896">
    <property type="entry name" value="TrioseP_Isoase_bac/euk"/>
</dbReference>
<keyword evidence="3 6" id="KW-0963">Cytoplasm</keyword>
<comment type="similarity">
    <text evidence="1 6 7">Belongs to the triosephosphate isomerase family.</text>
</comment>
<dbReference type="PROSITE" id="PS00171">
    <property type="entry name" value="TIM_1"/>
    <property type="match status" value="1"/>
</dbReference>
<dbReference type="SUPFAM" id="SSF51351">
    <property type="entry name" value="Triosephosphate isomerase (TIM)"/>
    <property type="match status" value="1"/>
</dbReference>
<evidence type="ECO:0000256" key="7">
    <source>
        <dbReference type="RuleBase" id="RU363013"/>
    </source>
</evidence>
<dbReference type="GO" id="GO:0004807">
    <property type="term" value="F:triose-phosphate isomerase activity"/>
    <property type="evidence" value="ECO:0007669"/>
    <property type="project" value="UniProtKB-UniRule"/>
</dbReference>
<comment type="pathway">
    <text evidence="6 7">Carbohydrate degradation; glycolysis; D-glyceraldehyde 3-phosphate from glycerone phosphate: step 1/1.</text>
</comment>
<dbReference type="InterPro" id="IPR020861">
    <property type="entry name" value="Triosephosphate_isomerase_AS"/>
</dbReference>
<evidence type="ECO:0000256" key="4">
    <source>
        <dbReference type="ARBA" id="ARBA00023152"/>
    </source>
</evidence>
<dbReference type="PATRIC" id="fig|1619037.3.peg.42"/>
<dbReference type="PROSITE" id="PS51440">
    <property type="entry name" value="TIM_2"/>
    <property type="match status" value="1"/>
</dbReference>
<gene>
    <name evidence="6" type="primary">tpiA</name>
    <name evidence="8" type="ORF">UT67_C0001G0039</name>
</gene>
<organism evidence="8 9">
    <name type="scientific">Candidatus Magasanikbacteria bacterium GW2011_GWA2_40_10</name>
    <dbReference type="NCBI Taxonomy" id="1619037"/>
    <lineage>
        <taxon>Bacteria</taxon>
        <taxon>Candidatus Magasanikiibacteriota</taxon>
    </lineage>
</organism>
<comment type="subcellular location">
    <subcellularLocation>
        <location evidence="6 7">Cytoplasm</location>
    </subcellularLocation>
</comment>
<feature type="active site" description="Electrophile" evidence="6">
    <location>
        <position position="97"/>
    </location>
</feature>